<evidence type="ECO:0000256" key="2">
    <source>
        <dbReference type="ARBA" id="ARBA00022687"/>
    </source>
</evidence>
<reference evidence="7" key="1">
    <citation type="submission" date="2015-01" db="EMBL/GenBank/DDBJ databases">
        <title>Transcriptome Assembly of Fopius arisanus.</title>
        <authorList>
            <person name="Geib S."/>
        </authorList>
    </citation>
    <scope>NUCLEOTIDE SEQUENCE</scope>
</reference>
<evidence type="ECO:0000256" key="5">
    <source>
        <dbReference type="SAM" id="Coils"/>
    </source>
</evidence>
<feature type="repeat" description="ARM" evidence="4">
    <location>
        <begin position="281"/>
        <end position="315"/>
    </location>
</feature>
<keyword evidence="2" id="KW-0879">Wnt signaling pathway</keyword>
<dbReference type="InterPro" id="IPR000225">
    <property type="entry name" value="Armadillo"/>
</dbReference>
<dbReference type="GO" id="GO:0016055">
    <property type="term" value="P:Wnt signaling pathway"/>
    <property type="evidence" value="ECO:0007669"/>
    <property type="project" value="UniProtKB-KW"/>
</dbReference>
<keyword evidence="3 5" id="KW-0175">Coiled coil</keyword>
<feature type="region of interest" description="Disordered" evidence="6">
    <location>
        <begin position="719"/>
        <end position="757"/>
    </location>
</feature>
<dbReference type="Proteomes" id="UP000694866">
    <property type="component" value="Unplaced"/>
</dbReference>
<reference evidence="9" key="2">
    <citation type="submission" date="2025-04" db="UniProtKB">
        <authorList>
            <consortium name="RefSeq"/>
        </authorList>
    </citation>
    <scope>IDENTIFICATION</scope>
</reference>
<dbReference type="GO" id="GO:0090090">
    <property type="term" value="P:negative regulation of canonical Wnt signaling pathway"/>
    <property type="evidence" value="ECO:0007669"/>
    <property type="project" value="TreeGrafter"/>
</dbReference>
<dbReference type="Pfam" id="PF05924">
    <property type="entry name" value="SAMP"/>
    <property type="match status" value="1"/>
</dbReference>
<name>A0A0C9PLL7_9HYME</name>
<gene>
    <name evidence="7" type="primary">Apc_0</name>
    <name evidence="9" type="synonym">LOC105263455</name>
    <name evidence="7" type="ORF">g.29965</name>
</gene>
<feature type="repeat" description="ARM" evidence="4">
    <location>
        <begin position="330"/>
        <end position="358"/>
    </location>
</feature>
<evidence type="ECO:0000313" key="9">
    <source>
        <dbReference type="RefSeq" id="XP_011297986.1"/>
    </source>
</evidence>
<evidence type="ECO:0000256" key="4">
    <source>
        <dbReference type="PROSITE-ProRule" id="PRU00259"/>
    </source>
</evidence>
<feature type="compositionally biased region" description="Basic and acidic residues" evidence="6">
    <location>
        <begin position="736"/>
        <end position="757"/>
    </location>
</feature>
<dbReference type="GO" id="GO:0007389">
    <property type="term" value="P:pattern specification process"/>
    <property type="evidence" value="ECO:0007669"/>
    <property type="project" value="TreeGrafter"/>
</dbReference>
<dbReference type="GeneID" id="105263455"/>
<dbReference type="GO" id="GO:0007399">
    <property type="term" value="P:nervous system development"/>
    <property type="evidence" value="ECO:0007669"/>
    <property type="project" value="TreeGrafter"/>
</dbReference>
<feature type="compositionally biased region" description="Basic and acidic residues" evidence="6">
    <location>
        <begin position="525"/>
        <end position="558"/>
    </location>
</feature>
<protein>
    <submittedName>
        <fullName evidence="9">Adenomatous polyposis coli protein</fullName>
    </submittedName>
    <submittedName>
        <fullName evidence="7">Apc_0 protein</fullName>
    </submittedName>
</protein>
<accession>A0A9R1TTA7</accession>
<dbReference type="Gene3D" id="1.25.10.10">
    <property type="entry name" value="Leucine-rich Repeat Variant"/>
    <property type="match status" value="1"/>
</dbReference>
<feature type="compositionally biased region" description="Basic and acidic residues" evidence="6">
    <location>
        <begin position="844"/>
        <end position="856"/>
    </location>
</feature>
<evidence type="ECO:0000313" key="7">
    <source>
        <dbReference type="EMBL" id="JAG71730.1"/>
    </source>
</evidence>
<sequence>MDGIYGLLGMLLGDAGEDTSATLLSLSTSVENCSAMRQSGCLPLLIQLIHTPEQSPKVRTGASRALYNIVRATQHQDEDNQELQILELIQQLREYSRALRNDEEVGEESSSLRHPIPAMSFLFKLSFIEIHRNTISLLGGLHAIAEVIEVDHSVHGSPSDDPNCLALRRYAGMILTVLTSNDSKNNSFLCSCSGFIKAWVEQLKSSNEDLHHVTASVFRNLSWRADSNSKRVLREMGSVTHLTRVAMQTRRESTLKSVLSALWNLSAHCASNKVDICAVDGALEFLVDMLLFKGPSKRLAIIENASGIIRNVSSHVAIEEKYREMLRNKNGLHILVKLLTSPSLIIVNNACGTLWNLSARCIKDQKTLWALGAVPILQNLVQSNHQMISTGASHALKNLLTAKEHNAFELTIPISGDPGIKKDEGEQQSCAPVKAEEEDIKDSRSEGFSRPPSSPLGDQHVHIQTNNSLDESRTSDRNDEGDKLDYEKSPFEKRKGSPVGSSYFERDCQSNDAIYETEGDSPVDYSKKYLENDPATKQRSDIKVKSETREKEFSERNENLFGDYAETDLDQPTDYSLRYAEDDTDDEEKEEREYFNAGTEQEDTVKTYCTEGTPYETPFNFSTATSMSDLRLEDTKEGESSKKVVKNIQGTIEEFNECGNPVEQEEVSENMNDLDKSEDRVILEANNAQSPEVNYYYNERSSGGVSRANSLNSLESGVAAKGLSSSEKPEGASATNKEEKFVEIKEEPKQEEVPEKIIDKESKVVTFGGEDHYAEETPLMFSRCSSLGSLSGFEQHSIHDDRSSIISDFSRLTSGAVSPSELPDSPTQTVPPSPRCNTNPKNVEPFHSRTSEERPLRLPFPKCPYQKKNSVFEDDTAAFKEESTPIEFSAATSLSSLTIDDEPRVPEALKRLGFPGEGTESGKGNFKAPQVVVSDKDHEVSDCDGEDDEDILAACISMGMQNNRYRENFKKEPPKTYPTSVTNLIRYQTSSTLDRLDSAVCQGRETSMKPKLAHDVPVITPDTVHIYCTEDTPADISPVGSQSNLSALSMPSIMEDFEKPERESLNDLSDNSSNSGDDEKILDECIQSGMSKPISPSLARSTQCEGFLSSTLNESRQPRPRMIIGQDPESNNSSDDSPNQSDDDAILAECIESAMPKAKLNLLSKPSTSRQSEKIKKSFENPRKGEPKSPESEGSSSLSEEEEEMILAQCIRSGMPKAPISIKDFSSIPPDDSRRIYNVTLSPSYSPGHITRRKDLIPQGARDEMSDFVTEDTPCNFSVVSGISSLSINSTLD</sequence>
<feature type="compositionally biased region" description="Polar residues" evidence="6">
    <location>
        <begin position="1098"/>
        <end position="1115"/>
    </location>
</feature>
<dbReference type="GO" id="GO:0030877">
    <property type="term" value="C:beta-catenin destruction complex"/>
    <property type="evidence" value="ECO:0007669"/>
    <property type="project" value="TreeGrafter"/>
</dbReference>
<feature type="region of interest" description="Disordered" evidence="6">
    <location>
        <begin position="814"/>
        <end position="861"/>
    </location>
</feature>
<dbReference type="RefSeq" id="XP_011297986.1">
    <property type="nucleotide sequence ID" value="XM_011299684.1"/>
</dbReference>
<dbReference type="KEGG" id="fas:105263455"/>
<dbReference type="GO" id="GO:0005881">
    <property type="term" value="C:cytoplasmic microtubule"/>
    <property type="evidence" value="ECO:0007669"/>
    <property type="project" value="TreeGrafter"/>
</dbReference>
<evidence type="ECO:0000256" key="3">
    <source>
        <dbReference type="ARBA" id="ARBA00023054"/>
    </source>
</evidence>
<dbReference type="Pfam" id="PF05923">
    <property type="entry name" value="APC_r"/>
    <property type="match status" value="4"/>
</dbReference>
<evidence type="ECO:0000313" key="8">
    <source>
        <dbReference type="Proteomes" id="UP000694866"/>
    </source>
</evidence>
<dbReference type="Pfam" id="PF05972">
    <property type="entry name" value="APC_15aa"/>
    <property type="match status" value="1"/>
</dbReference>
<feature type="coiled-coil region" evidence="5">
    <location>
        <begin position="78"/>
        <end position="105"/>
    </location>
</feature>
<dbReference type="InterPro" id="IPR009223">
    <property type="entry name" value="APC_rpt"/>
</dbReference>
<dbReference type="PROSITE" id="PS50176">
    <property type="entry name" value="ARM_REPEAT"/>
    <property type="match status" value="3"/>
</dbReference>
<dbReference type="GO" id="GO:0007026">
    <property type="term" value="P:negative regulation of microtubule depolymerization"/>
    <property type="evidence" value="ECO:0007669"/>
    <property type="project" value="TreeGrafter"/>
</dbReference>
<keyword evidence="8" id="KW-1185">Reference proteome</keyword>
<dbReference type="EMBL" id="GBYB01001963">
    <property type="protein sequence ID" value="JAG71730.1"/>
    <property type="molecule type" value="Transcribed_RNA"/>
</dbReference>
<dbReference type="SMART" id="SM00185">
    <property type="entry name" value="ARM"/>
    <property type="match status" value="6"/>
</dbReference>
<feature type="compositionally biased region" description="Basic and acidic residues" evidence="6">
    <location>
        <begin position="1171"/>
        <end position="1191"/>
    </location>
</feature>
<organism evidence="7">
    <name type="scientific">Fopius arisanus</name>
    <dbReference type="NCBI Taxonomy" id="64838"/>
    <lineage>
        <taxon>Eukaryota</taxon>
        <taxon>Metazoa</taxon>
        <taxon>Ecdysozoa</taxon>
        <taxon>Arthropoda</taxon>
        <taxon>Hexapoda</taxon>
        <taxon>Insecta</taxon>
        <taxon>Pterygota</taxon>
        <taxon>Neoptera</taxon>
        <taxon>Endopterygota</taxon>
        <taxon>Hymenoptera</taxon>
        <taxon>Apocrita</taxon>
        <taxon>Ichneumonoidea</taxon>
        <taxon>Braconidae</taxon>
        <taxon>Opiinae</taxon>
        <taxon>Fopius</taxon>
    </lineage>
</organism>
<dbReference type="SUPFAM" id="SSF48371">
    <property type="entry name" value="ARM repeat"/>
    <property type="match status" value="1"/>
</dbReference>
<dbReference type="OrthoDB" id="5918429at2759"/>
<dbReference type="PANTHER" id="PTHR12607:SF12">
    <property type="entry name" value="APC-LIKE, ISOFORM A-RELATED"/>
    <property type="match status" value="1"/>
</dbReference>
<accession>A0A0C9PLL7</accession>
<feature type="compositionally biased region" description="Basic and acidic residues" evidence="6">
    <location>
        <begin position="470"/>
        <end position="495"/>
    </location>
</feature>
<evidence type="ECO:0000256" key="6">
    <source>
        <dbReference type="SAM" id="MobiDB-lite"/>
    </source>
</evidence>
<proteinExistence type="inferred from homology"/>
<feature type="repeat" description="ARM" evidence="4">
    <location>
        <begin position="40"/>
        <end position="69"/>
    </location>
</feature>
<evidence type="ECO:0000256" key="1">
    <source>
        <dbReference type="ARBA" id="ARBA00009051"/>
    </source>
</evidence>
<dbReference type="GO" id="GO:0016342">
    <property type="term" value="C:catenin complex"/>
    <property type="evidence" value="ECO:0007669"/>
    <property type="project" value="TreeGrafter"/>
</dbReference>
<feature type="region of interest" description="Disordered" evidence="6">
    <location>
        <begin position="1160"/>
        <end position="1203"/>
    </location>
</feature>
<dbReference type="Pfam" id="PF00514">
    <property type="entry name" value="Arm"/>
    <property type="match status" value="2"/>
</dbReference>
<feature type="region of interest" description="Disordered" evidence="6">
    <location>
        <begin position="413"/>
        <end position="603"/>
    </location>
</feature>
<dbReference type="InterPro" id="IPR016024">
    <property type="entry name" value="ARM-type_fold"/>
</dbReference>
<dbReference type="GO" id="GO:0008017">
    <property type="term" value="F:microtubule binding"/>
    <property type="evidence" value="ECO:0007669"/>
    <property type="project" value="TreeGrafter"/>
</dbReference>
<dbReference type="InterPro" id="IPR011989">
    <property type="entry name" value="ARM-like"/>
</dbReference>
<dbReference type="InterPro" id="IPR009224">
    <property type="entry name" value="SAMP"/>
</dbReference>
<dbReference type="PANTHER" id="PTHR12607">
    <property type="entry name" value="ADENOMATOUS POLYPOSIS COLI PROTEIN FAMILY"/>
    <property type="match status" value="1"/>
</dbReference>
<dbReference type="GO" id="GO:0001708">
    <property type="term" value="P:cell fate specification"/>
    <property type="evidence" value="ECO:0007669"/>
    <property type="project" value="TreeGrafter"/>
</dbReference>
<dbReference type="InterPro" id="IPR009240">
    <property type="entry name" value="APC_15aa_rpt"/>
</dbReference>
<dbReference type="GO" id="GO:0008013">
    <property type="term" value="F:beta-catenin binding"/>
    <property type="evidence" value="ECO:0007669"/>
    <property type="project" value="InterPro"/>
</dbReference>
<comment type="similarity">
    <text evidence="1">Belongs to the adenomatous polyposis coli (APC) family.</text>
</comment>
<feature type="compositionally biased region" description="Low complexity" evidence="6">
    <location>
        <begin position="1126"/>
        <end position="1140"/>
    </location>
</feature>
<dbReference type="InterPro" id="IPR026818">
    <property type="entry name" value="Apc_fam"/>
</dbReference>
<feature type="region of interest" description="Disordered" evidence="6">
    <location>
        <begin position="1092"/>
        <end position="1142"/>
    </location>
</feature>
<dbReference type="GO" id="GO:0016477">
    <property type="term" value="P:cell migration"/>
    <property type="evidence" value="ECO:0007669"/>
    <property type="project" value="TreeGrafter"/>
</dbReference>